<dbReference type="Proteomes" id="UP000249254">
    <property type="component" value="Unassembled WGS sequence"/>
</dbReference>
<dbReference type="InterPro" id="IPR003961">
    <property type="entry name" value="FN3_dom"/>
</dbReference>
<feature type="chain" id="PRO_5016300663" evidence="4">
    <location>
        <begin position="23"/>
        <end position="457"/>
    </location>
</feature>
<keyword evidence="3" id="KW-0645">Protease</keyword>
<keyword evidence="2" id="KW-0964">Secreted</keyword>
<protein>
    <submittedName>
        <fullName evidence="6">Peptidase M28</fullName>
    </submittedName>
</protein>
<feature type="signal peptide" evidence="4">
    <location>
        <begin position="1"/>
        <end position="22"/>
    </location>
</feature>
<dbReference type="RefSeq" id="WP_111527067.1">
    <property type="nucleotide sequence ID" value="NZ_JBHRSG010000001.1"/>
</dbReference>
<evidence type="ECO:0000256" key="1">
    <source>
        <dbReference type="ARBA" id="ARBA00004613"/>
    </source>
</evidence>
<keyword evidence="3" id="KW-0482">Metalloprotease</keyword>
<keyword evidence="3" id="KW-0378">Hydrolase</keyword>
<evidence type="ECO:0000256" key="2">
    <source>
        <dbReference type="ARBA" id="ARBA00022525"/>
    </source>
</evidence>
<dbReference type="InterPro" id="IPR013783">
    <property type="entry name" value="Ig-like_fold"/>
</dbReference>
<name>A0A328AFK8_9CAUL</name>
<feature type="domain" description="Peptidase M28" evidence="5">
    <location>
        <begin position="116"/>
        <end position="232"/>
    </location>
</feature>
<dbReference type="SUPFAM" id="SSF49265">
    <property type="entry name" value="Fibronectin type III"/>
    <property type="match status" value="1"/>
</dbReference>
<dbReference type="InterPro" id="IPR036116">
    <property type="entry name" value="FN3_sf"/>
</dbReference>
<proteinExistence type="predicted"/>
<dbReference type="Pfam" id="PF04389">
    <property type="entry name" value="Peptidase_M28"/>
    <property type="match status" value="1"/>
</dbReference>
<dbReference type="GO" id="GO:0005576">
    <property type="term" value="C:extracellular region"/>
    <property type="evidence" value="ECO:0007669"/>
    <property type="project" value="UniProtKB-SubCell"/>
</dbReference>
<evidence type="ECO:0000259" key="5">
    <source>
        <dbReference type="Pfam" id="PF04389"/>
    </source>
</evidence>
<dbReference type="CDD" id="cd00063">
    <property type="entry name" value="FN3"/>
    <property type="match status" value="1"/>
</dbReference>
<evidence type="ECO:0000313" key="6">
    <source>
        <dbReference type="EMBL" id="RAK53315.1"/>
    </source>
</evidence>
<dbReference type="PANTHER" id="PTHR12147">
    <property type="entry name" value="METALLOPEPTIDASE M28 FAMILY MEMBER"/>
    <property type="match status" value="1"/>
</dbReference>
<accession>A0A328AFK8</accession>
<keyword evidence="7" id="KW-1185">Reference proteome</keyword>
<dbReference type="GO" id="GO:0006508">
    <property type="term" value="P:proteolysis"/>
    <property type="evidence" value="ECO:0007669"/>
    <property type="project" value="InterPro"/>
</dbReference>
<reference evidence="7" key="1">
    <citation type="submission" date="2018-05" db="EMBL/GenBank/DDBJ databases">
        <authorList>
            <person name="Li X."/>
        </authorList>
    </citation>
    <scope>NUCLEOTIDE SEQUENCE [LARGE SCALE GENOMIC DNA]</scope>
    <source>
        <strain evidence="7">LX32</strain>
    </source>
</reference>
<dbReference type="InterPro" id="IPR045175">
    <property type="entry name" value="M28_fam"/>
</dbReference>
<comment type="caution">
    <text evidence="6">The sequence shown here is derived from an EMBL/GenBank/DDBJ whole genome shotgun (WGS) entry which is preliminary data.</text>
</comment>
<dbReference type="InterPro" id="IPR007484">
    <property type="entry name" value="Peptidase_M28"/>
</dbReference>
<gene>
    <name evidence="6" type="ORF">DJ017_01610</name>
</gene>
<dbReference type="Gene3D" id="2.60.40.10">
    <property type="entry name" value="Immunoglobulins"/>
    <property type="match status" value="1"/>
</dbReference>
<sequence>MRPLLTVSVVVLAAALALPATAQPIGGEQPLLRELAAQVSPERERATDARLVGFGTRHTLSDTASSTRGIGAARRWVAAEFAAISKDCGGCLAVETPSQVFTGARIPKPTEVMDVLAIQRGTTDPDRVIVISGHIDSRVSDPLNATSDAPGANDDGSGTTAVIEAARVLSKHRFPATLVFAVLSGEEQGLNGGHVLAEYAAAHGWQVEADLNNDIVGNTEGMSGVRDNSHVRVFSEGTRTTETQGEADKRRYNGGEVDSPSRNLARFMDRLADQYLTNLDVVMVYRTDRYGRGGDQVEMLKAGYPAVRVTEAVENYTRQHQDLRVENGVRYGDVIEGVDFPYLAQVTRLNVLTMAALAMAPVPPRGVAIEGAVTPDTTLKWAPSPGAAAYRVWWRPTTEAQWRYSRLAGPATSLTLKGVNIDDFFFGVSAISAEGFESPVVFPGPPGTFERAPPQKP</sequence>
<dbReference type="GO" id="GO:0008235">
    <property type="term" value="F:metalloexopeptidase activity"/>
    <property type="evidence" value="ECO:0007669"/>
    <property type="project" value="InterPro"/>
</dbReference>
<comment type="subcellular location">
    <subcellularLocation>
        <location evidence="1">Secreted</location>
    </subcellularLocation>
</comment>
<organism evidence="6 7">
    <name type="scientific">Phenylobacterium soli</name>
    <dbReference type="NCBI Taxonomy" id="2170551"/>
    <lineage>
        <taxon>Bacteria</taxon>
        <taxon>Pseudomonadati</taxon>
        <taxon>Pseudomonadota</taxon>
        <taxon>Alphaproteobacteria</taxon>
        <taxon>Caulobacterales</taxon>
        <taxon>Caulobacteraceae</taxon>
        <taxon>Phenylobacterium</taxon>
    </lineage>
</organism>
<evidence type="ECO:0000256" key="3">
    <source>
        <dbReference type="ARBA" id="ARBA00023049"/>
    </source>
</evidence>
<dbReference type="AlphaFoldDB" id="A0A328AFK8"/>
<evidence type="ECO:0000313" key="7">
    <source>
        <dbReference type="Proteomes" id="UP000249254"/>
    </source>
</evidence>
<dbReference type="Gene3D" id="3.40.630.10">
    <property type="entry name" value="Zn peptidases"/>
    <property type="match status" value="1"/>
</dbReference>
<keyword evidence="4" id="KW-0732">Signal</keyword>
<dbReference type="EMBL" id="QFYQ01000001">
    <property type="protein sequence ID" value="RAK53315.1"/>
    <property type="molecule type" value="Genomic_DNA"/>
</dbReference>
<evidence type="ECO:0000256" key="4">
    <source>
        <dbReference type="SAM" id="SignalP"/>
    </source>
</evidence>
<dbReference type="PANTHER" id="PTHR12147:SF26">
    <property type="entry name" value="PEPTIDASE M28 DOMAIN-CONTAINING PROTEIN"/>
    <property type="match status" value="1"/>
</dbReference>
<dbReference type="SUPFAM" id="SSF53187">
    <property type="entry name" value="Zn-dependent exopeptidases"/>
    <property type="match status" value="1"/>
</dbReference>
<dbReference type="OrthoDB" id="9787436at2"/>